<comment type="caution">
    <text evidence="2">The sequence shown here is derived from an EMBL/GenBank/DDBJ whole genome shotgun (WGS) entry which is preliminary data.</text>
</comment>
<feature type="compositionally biased region" description="Polar residues" evidence="1">
    <location>
        <begin position="7"/>
        <end position="18"/>
    </location>
</feature>
<reference evidence="2 3" key="1">
    <citation type="submission" date="2015-09" db="EMBL/GenBank/DDBJ databases">
        <title>Host preference determinants of Valsa canker pathogens revealed by comparative genomics.</title>
        <authorList>
            <person name="Yin Z."/>
            <person name="Huang L."/>
        </authorList>
    </citation>
    <scope>NUCLEOTIDE SEQUENCE [LARGE SCALE GENOMIC DNA]</scope>
    <source>
        <strain evidence="2 3">03-1</strain>
    </source>
</reference>
<name>A0A423VZP1_9PEZI</name>
<gene>
    <name evidence="2" type="ORF">VMCG_07787</name>
</gene>
<feature type="region of interest" description="Disordered" evidence="1">
    <location>
        <begin position="1"/>
        <end position="60"/>
    </location>
</feature>
<dbReference type="AlphaFoldDB" id="A0A423VZP1"/>
<evidence type="ECO:0000256" key="1">
    <source>
        <dbReference type="SAM" id="MobiDB-lite"/>
    </source>
</evidence>
<dbReference type="Proteomes" id="UP000283895">
    <property type="component" value="Unassembled WGS sequence"/>
</dbReference>
<evidence type="ECO:0000313" key="3">
    <source>
        <dbReference type="Proteomes" id="UP000283895"/>
    </source>
</evidence>
<dbReference type="OrthoDB" id="5220719at2759"/>
<proteinExistence type="predicted"/>
<sequence length="459" mass="51740">MSPAFSFKQTAGGSQSILPDSESESSDSGFTTAPEQPETRGYKSLPALERRRSTVHKNKASIATPTHSFLSVYGPNNIDRIANLVGSRATLSSLGEVDETKGASGAKNKHNTCMGLDHRQGRVNEGIDGDAVGSLLNPTPTAASHDENRDYSILDPTKPISGLYQHTETVDEALTRALSGSTASPESNNVAIWTDEDALDYYSANECPLKRIDTEMDNGKGDRFTKKDWKDQLADLDKQYGWDTASIKWDDDADIYEDQGYRQASSENTHLDHRLRTPLEGVVYLDHNSEKESAVVDEDDEEYYSTVEYQDEPTTPTSSNEYRYHNSFDSVSCVDSTRVHEEITNQRSGGLDFELRPGLMDYLEHRFGPDFQYQDRCFCHEWLADYREQSNKAERMYYTQYGTCLQQDACVLREYPQADMSGTEKVDKPKLTVTTPEGETLYPHDEREWPQSRNTEPDI</sequence>
<protein>
    <submittedName>
        <fullName evidence="2">Uncharacterized protein</fullName>
    </submittedName>
</protein>
<feature type="region of interest" description="Disordered" evidence="1">
    <location>
        <begin position="421"/>
        <end position="459"/>
    </location>
</feature>
<organism evidence="2 3">
    <name type="scientific">Cytospora schulzeri</name>
    <dbReference type="NCBI Taxonomy" id="448051"/>
    <lineage>
        <taxon>Eukaryota</taxon>
        <taxon>Fungi</taxon>
        <taxon>Dikarya</taxon>
        <taxon>Ascomycota</taxon>
        <taxon>Pezizomycotina</taxon>
        <taxon>Sordariomycetes</taxon>
        <taxon>Sordariomycetidae</taxon>
        <taxon>Diaporthales</taxon>
        <taxon>Cytosporaceae</taxon>
        <taxon>Cytospora</taxon>
    </lineage>
</organism>
<keyword evidence="3" id="KW-1185">Reference proteome</keyword>
<accession>A0A423VZP1</accession>
<evidence type="ECO:0000313" key="2">
    <source>
        <dbReference type="EMBL" id="ROV96538.1"/>
    </source>
</evidence>
<dbReference type="EMBL" id="LKEA01000032">
    <property type="protein sequence ID" value="ROV96538.1"/>
    <property type="molecule type" value="Genomic_DNA"/>
</dbReference>